<reference evidence="2 3" key="1">
    <citation type="submission" date="2017-06" db="EMBL/GenBank/DDBJ databases">
        <authorList>
            <consortium name="Pathogen Informatics"/>
        </authorList>
    </citation>
    <scope>NUCLEOTIDE SEQUENCE [LARGE SCALE GENOMIC DNA]</scope>
    <source>
        <strain evidence="2 3">NCTC13015</strain>
    </source>
</reference>
<proteinExistence type="predicted"/>
<gene>
    <name evidence="2" type="primary">lppL2</name>
    <name evidence="2" type="ORF">SAMEA4535761_01352</name>
</gene>
<name>A0A239ZP48_9CORY</name>
<organism evidence="2 3">
    <name type="scientific">Corynebacterium imitans</name>
    <dbReference type="NCBI Taxonomy" id="156978"/>
    <lineage>
        <taxon>Bacteria</taxon>
        <taxon>Bacillati</taxon>
        <taxon>Actinomycetota</taxon>
        <taxon>Actinomycetes</taxon>
        <taxon>Mycobacteriales</taxon>
        <taxon>Corynebacteriaceae</taxon>
        <taxon>Corynebacterium</taxon>
    </lineage>
</organism>
<evidence type="ECO:0000313" key="3">
    <source>
        <dbReference type="Proteomes" id="UP000215374"/>
    </source>
</evidence>
<dbReference type="InterPro" id="IPR015943">
    <property type="entry name" value="WD40/YVTN_repeat-like_dom_sf"/>
</dbReference>
<sequence length="341" mass="35270">MAATALSACGSDVTGDDLPEQMGNATPAPSPASSDPAGTVLPFDAIEDLDTTEGVIAVRTANELHVGTVEKLREGTADTLALDEACGDVSANAGVFALGCGNTIMLVRAADSTQAETLEVEEPVTAATVTTGGEVLAGSDSERKVWLYRDGQLADTFSVARETDQLQAVPVDGQADSVVRVNHFDTTIQDIDWGTGRQGGTLRVGLGVGKVAGGTDGLVLAADATGNQLLVYTTDDIIRLHQMAPVPESPWDVAWDEDTQLAWITSTATNTATGYDISRGVPLKRSEFATVADAQSIVTLDDATLLIASASGEGLQIIKSTDRELADLPAATASATQVPQN</sequence>
<protein>
    <submittedName>
        <fullName evidence="2">Prolipoprotein LppL</fullName>
    </submittedName>
</protein>
<dbReference type="SUPFAM" id="SSF63829">
    <property type="entry name" value="Calcium-dependent phosphotriesterase"/>
    <property type="match status" value="1"/>
</dbReference>
<evidence type="ECO:0000313" key="2">
    <source>
        <dbReference type="EMBL" id="SNV72620.1"/>
    </source>
</evidence>
<accession>A0A239ZP48</accession>
<dbReference type="EMBL" id="LT906467">
    <property type="protein sequence ID" value="SNV72620.1"/>
    <property type="molecule type" value="Genomic_DNA"/>
</dbReference>
<dbReference type="AlphaFoldDB" id="A0A239ZP48"/>
<feature type="compositionally biased region" description="Low complexity" evidence="1">
    <location>
        <begin position="25"/>
        <end position="37"/>
    </location>
</feature>
<feature type="region of interest" description="Disordered" evidence="1">
    <location>
        <begin position="1"/>
        <end position="39"/>
    </location>
</feature>
<dbReference type="Gene3D" id="2.130.10.10">
    <property type="entry name" value="YVTN repeat-like/Quinoprotein amine dehydrogenase"/>
    <property type="match status" value="1"/>
</dbReference>
<dbReference type="Proteomes" id="UP000215374">
    <property type="component" value="Chromosome 1"/>
</dbReference>
<keyword evidence="2" id="KW-0449">Lipoprotein</keyword>
<evidence type="ECO:0000256" key="1">
    <source>
        <dbReference type="SAM" id="MobiDB-lite"/>
    </source>
</evidence>